<organism evidence="2 3">
    <name type="scientific">Flavobacterium sediminilitoris</name>
    <dbReference type="NCBI Taxonomy" id="2024526"/>
    <lineage>
        <taxon>Bacteria</taxon>
        <taxon>Pseudomonadati</taxon>
        <taxon>Bacteroidota</taxon>
        <taxon>Flavobacteriia</taxon>
        <taxon>Flavobacteriales</taxon>
        <taxon>Flavobacteriaceae</taxon>
        <taxon>Flavobacterium</taxon>
    </lineage>
</organism>
<keyword evidence="3" id="KW-1185">Reference proteome</keyword>
<protein>
    <recommendedName>
        <fullName evidence="4">PepSY-like beta-lactamase-inhibitor</fullName>
    </recommendedName>
</protein>
<dbReference type="RefSeq" id="WP_045970599.1">
    <property type="nucleotide sequence ID" value="NZ_CP090145.1"/>
</dbReference>
<accession>A0ABY4HQ78</accession>
<dbReference type="EMBL" id="CP090145">
    <property type="protein sequence ID" value="UOX34791.1"/>
    <property type="molecule type" value="Genomic_DNA"/>
</dbReference>
<evidence type="ECO:0000256" key="1">
    <source>
        <dbReference type="SAM" id="SignalP"/>
    </source>
</evidence>
<evidence type="ECO:0008006" key="4">
    <source>
        <dbReference type="Google" id="ProtNLM"/>
    </source>
</evidence>
<name>A0ABY4HQ78_9FLAO</name>
<feature type="signal peptide" evidence="1">
    <location>
        <begin position="1"/>
        <end position="19"/>
    </location>
</feature>
<evidence type="ECO:0000313" key="3">
    <source>
        <dbReference type="Proteomes" id="UP000830454"/>
    </source>
</evidence>
<dbReference type="Proteomes" id="UP000830454">
    <property type="component" value="Chromosome"/>
</dbReference>
<keyword evidence="1" id="KW-0732">Signal</keyword>
<feature type="chain" id="PRO_5047154313" description="PepSY-like beta-lactamase-inhibitor" evidence="1">
    <location>
        <begin position="20"/>
        <end position="98"/>
    </location>
</feature>
<proteinExistence type="predicted"/>
<evidence type="ECO:0000313" key="2">
    <source>
        <dbReference type="EMBL" id="UOX34791.1"/>
    </source>
</evidence>
<sequence>MKKVVLLAAFAFATVSTFAKTDVNSTAIEVIKLQEGYKEISVDELPDAVKEAVKKDFKDAKVLKAFVNESKEFKLELLVGEITQTVFVDANGNWLEKE</sequence>
<reference evidence="2" key="2">
    <citation type="submission" date="2022-04" db="EMBL/GenBank/DDBJ databases">
        <title>Complete Genome Sequence of Flavobacterium sediminilitoris YSM-43, Isolated from a Tidal Sediment.</title>
        <authorList>
            <person name="Lee P.A."/>
        </authorList>
    </citation>
    <scope>NUCLEOTIDE SEQUENCE</scope>
    <source>
        <strain evidence="2">YSM-43</strain>
    </source>
</reference>
<reference evidence="2" key="1">
    <citation type="submission" date="2021-12" db="EMBL/GenBank/DDBJ databases">
        <authorList>
            <person name="Cha I.-T."/>
            <person name="Lee K.-E."/>
            <person name="Park S.-J."/>
        </authorList>
    </citation>
    <scope>NUCLEOTIDE SEQUENCE</scope>
    <source>
        <strain evidence="2">YSM-43</strain>
    </source>
</reference>
<gene>
    <name evidence="2" type="ORF">LXD69_04605</name>
</gene>
<dbReference type="SUPFAM" id="SSF160574">
    <property type="entry name" value="BT0923-like"/>
    <property type="match status" value="1"/>
</dbReference>